<dbReference type="STRING" id="109376.A0A0D3CFN3"/>
<dbReference type="EnsemblPlants" id="Bo5g072640.1">
    <property type="protein sequence ID" value="Bo5g072640.1"/>
    <property type="gene ID" value="Bo5g072640"/>
</dbReference>
<feature type="compositionally biased region" description="Basic and acidic residues" evidence="1">
    <location>
        <begin position="220"/>
        <end position="233"/>
    </location>
</feature>
<dbReference type="AlphaFoldDB" id="A0A0D3CFN3"/>
<accession>A0A0D3CFN3</accession>
<evidence type="ECO:0008006" key="4">
    <source>
        <dbReference type="Google" id="ProtNLM"/>
    </source>
</evidence>
<dbReference type="Gramene" id="Bo5g072640.1">
    <property type="protein sequence ID" value="Bo5g072640.1"/>
    <property type="gene ID" value="Bo5g072640"/>
</dbReference>
<sequence length="559" mass="62837">MSTRSSKEIGLLLVEPLDLERVIHKSKRAVDTLQAAIGSVEIQASIDAIQLVSENIVHHGTVHQALFIWGTVHPGTVHPDTVHPVKNDTCGETEKVEVLILKVDENGMLRDEEGRPRNSTRHLINAQGVVLPDVIDVAEMNDFARAESGMIGWFSQLQPGSLTSWEDTERAFLYKFIDDAEGTREREKNDKWDRLVESWQIKREDQIPRQVVDYIMAEGDEQHRSGELSRVEEADISDTSSASIDTSTSTLIDSTTSTSTNGTLSTSIDGTTSTSTNCTTSTSIDGTTSESITLRIQASIDGDSYFRTRPPIWTEEASGFQKRVKRIHDPVKIVVPCAVFEAETPIPPDRSMQISSYIEVLDDHQHVEASQRGLRFRDEVDKGPTEAASIDTNRIPLNDTIYAISNDINKPASINATISPSIDTGRISEQKEFDVCGNLRDEDTTMRSDKSRGKKMRNWKKRKMIMGDSQLSFIPRFSDGVKKSRVCSRCFSKPFAKVKGKDPRNMSLHEDRRWLCIIDRQSITSIDRSLLNCVNRQSFKSIDRHLTVMVDTHIKFRSE</sequence>
<evidence type="ECO:0000313" key="3">
    <source>
        <dbReference type="Proteomes" id="UP000032141"/>
    </source>
</evidence>
<evidence type="ECO:0000313" key="2">
    <source>
        <dbReference type="EnsemblPlants" id="Bo5g072640.1"/>
    </source>
</evidence>
<keyword evidence="3" id="KW-1185">Reference proteome</keyword>
<name>A0A0D3CFN3_BRAOL</name>
<feature type="region of interest" description="Disordered" evidence="1">
    <location>
        <begin position="220"/>
        <end position="265"/>
    </location>
</feature>
<reference evidence="2 3" key="1">
    <citation type="journal article" date="2014" name="Genome Biol.">
        <title>Transcriptome and methylome profiling reveals relics of genome dominance in the mesopolyploid Brassica oleracea.</title>
        <authorList>
            <person name="Parkin I.A."/>
            <person name="Koh C."/>
            <person name="Tang H."/>
            <person name="Robinson S.J."/>
            <person name="Kagale S."/>
            <person name="Clarke W.E."/>
            <person name="Town C.D."/>
            <person name="Nixon J."/>
            <person name="Krishnakumar V."/>
            <person name="Bidwell S.L."/>
            <person name="Denoeud F."/>
            <person name="Belcram H."/>
            <person name="Links M.G."/>
            <person name="Just J."/>
            <person name="Clarke C."/>
            <person name="Bender T."/>
            <person name="Huebert T."/>
            <person name="Mason A.S."/>
            <person name="Pires J.C."/>
            <person name="Barker G."/>
            <person name="Moore J."/>
            <person name="Walley P.G."/>
            <person name="Manoli S."/>
            <person name="Batley J."/>
            <person name="Edwards D."/>
            <person name="Nelson M.N."/>
            <person name="Wang X."/>
            <person name="Paterson A.H."/>
            <person name="King G."/>
            <person name="Bancroft I."/>
            <person name="Chalhoub B."/>
            <person name="Sharpe A.G."/>
        </authorList>
    </citation>
    <scope>NUCLEOTIDE SEQUENCE</scope>
    <source>
        <strain evidence="2 3">cv. TO1000</strain>
    </source>
</reference>
<proteinExistence type="predicted"/>
<organism evidence="2 3">
    <name type="scientific">Brassica oleracea var. oleracea</name>
    <dbReference type="NCBI Taxonomy" id="109376"/>
    <lineage>
        <taxon>Eukaryota</taxon>
        <taxon>Viridiplantae</taxon>
        <taxon>Streptophyta</taxon>
        <taxon>Embryophyta</taxon>
        <taxon>Tracheophyta</taxon>
        <taxon>Spermatophyta</taxon>
        <taxon>Magnoliopsida</taxon>
        <taxon>eudicotyledons</taxon>
        <taxon>Gunneridae</taxon>
        <taxon>Pentapetalae</taxon>
        <taxon>rosids</taxon>
        <taxon>malvids</taxon>
        <taxon>Brassicales</taxon>
        <taxon>Brassicaceae</taxon>
        <taxon>Brassiceae</taxon>
        <taxon>Brassica</taxon>
    </lineage>
</organism>
<reference evidence="2" key="2">
    <citation type="submission" date="2015-03" db="UniProtKB">
        <authorList>
            <consortium name="EnsemblPlants"/>
        </authorList>
    </citation>
    <scope>IDENTIFICATION</scope>
</reference>
<dbReference type="Proteomes" id="UP000032141">
    <property type="component" value="Chromosome C5"/>
</dbReference>
<dbReference type="HOGENOM" id="CLU_017414_3_0_1"/>
<feature type="compositionally biased region" description="Low complexity" evidence="1">
    <location>
        <begin position="237"/>
        <end position="265"/>
    </location>
</feature>
<protein>
    <recommendedName>
        <fullName evidence="4">Retrotransposon gag domain-containing protein</fullName>
    </recommendedName>
</protein>
<evidence type="ECO:0000256" key="1">
    <source>
        <dbReference type="SAM" id="MobiDB-lite"/>
    </source>
</evidence>